<evidence type="ECO:0000256" key="7">
    <source>
        <dbReference type="ARBA" id="ARBA00044633"/>
    </source>
</evidence>
<dbReference type="NCBIfam" id="TIGR01356">
    <property type="entry name" value="aroA"/>
    <property type="match status" value="1"/>
</dbReference>
<keyword evidence="3 8" id="KW-0963">Cytoplasm</keyword>
<feature type="active site" description="Proton acceptor" evidence="8">
    <location>
        <position position="325"/>
    </location>
</feature>
<dbReference type="InterPro" id="IPR036968">
    <property type="entry name" value="Enolpyruvate_Tfrase_sf"/>
</dbReference>
<reference evidence="10" key="1">
    <citation type="submission" date="2023-08" db="EMBL/GenBank/DDBJ databases">
        <authorList>
            <person name="Messyasz A."/>
            <person name="Mannisto M.K."/>
            <person name="Kerkhof L.J."/>
            <person name="Haggblom M."/>
        </authorList>
    </citation>
    <scope>NUCLEOTIDE SEQUENCE</scope>
    <source>
        <strain evidence="10">M8UP39</strain>
    </source>
</reference>
<dbReference type="GO" id="GO:0005737">
    <property type="term" value="C:cytoplasm"/>
    <property type="evidence" value="ECO:0007669"/>
    <property type="project" value="UniProtKB-SubCell"/>
</dbReference>
<protein>
    <recommendedName>
        <fullName evidence="8">3-phosphoshikimate 1-carboxyvinyltransferase</fullName>
        <ecNumber evidence="8">2.5.1.19</ecNumber>
    </recommendedName>
    <alternativeName>
        <fullName evidence="8">5-enolpyruvylshikimate-3-phosphate synthase</fullName>
        <shortName evidence="8">EPSP synthase</shortName>
        <shortName evidence="8">EPSPS</shortName>
    </alternativeName>
</protein>
<proteinExistence type="inferred from homology"/>
<evidence type="ECO:0000259" key="9">
    <source>
        <dbReference type="Pfam" id="PF00275"/>
    </source>
</evidence>
<sequence length="439" mass="46188">MSSSSTTQTIRPARTLQGSLTLPGDKSISHRYAMLAGFAEGTTRLSNFSTGADPHSSLACMEALGATVVHKEDKTIEITGTGGRFQEPAASLDCGNSGSTMRMLAGLIAPHHHTFTLIGDHSLTLRPMERIRKPLSQMGAKIDLVEGHAPVTIHGGPLRAIDFDTPIPSAQVKTAVLFAGLQANGTTSLTESIRTRDHSEHALRAFGATLNRTIAAAGDAAKLSIPGNQTLKAIDATIPGDISSAAFFLCAALLFPDSNLILDGVGMNPTRASLLDVITALGGKIKVLNVEEHHGELVGTVQVNVSPNGLRGMHIGGALAAQIIDELPVLAAIAPYTGDGITIRDAKELRVKESDRIALVAKNLRAMGAELTEHEDGLVIPGNQRLHGAQIDSGTDHRIAMAFSIAALRATGDTEIHGAESAAISFPEFFTHLDNLCQR</sequence>
<feature type="binding site" evidence="8">
    <location>
        <position position="31"/>
    </location>
    <ligand>
        <name>3-phosphoshikimate</name>
        <dbReference type="ChEBI" id="CHEBI:145989"/>
    </ligand>
</feature>
<organism evidence="10">
    <name type="scientific">Tunturiibacter gelidiferens</name>
    <dbReference type="NCBI Taxonomy" id="3069689"/>
    <lineage>
        <taxon>Bacteria</taxon>
        <taxon>Pseudomonadati</taxon>
        <taxon>Acidobacteriota</taxon>
        <taxon>Terriglobia</taxon>
        <taxon>Terriglobales</taxon>
        <taxon>Acidobacteriaceae</taxon>
        <taxon>Tunturiibacter</taxon>
    </lineage>
</organism>
<evidence type="ECO:0000256" key="4">
    <source>
        <dbReference type="ARBA" id="ARBA00022605"/>
    </source>
</evidence>
<accession>A0AAU7YWF1</accession>
<dbReference type="RefSeq" id="WP_353071256.1">
    <property type="nucleotide sequence ID" value="NZ_CP132938.1"/>
</dbReference>
<gene>
    <name evidence="8 10" type="primary">aroA</name>
    <name evidence="10" type="ORF">RBB81_15155</name>
</gene>
<dbReference type="InterPro" id="IPR001986">
    <property type="entry name" value="Enolpyruvate_Tfrase_dom"/>
</dbReference>
<evidence type="ECO:0000256" key="6">
    <source>
        <dbReference type="ARBA" id="ARBA00023141"/>
    </source>
</evidence>
<dbReference type="Gene3D" id="3.65.10.10">
    <property type="entry name" value="Enolpyruvate transferase domain"/>
    <property type="match status" value="2"/>
</dbReference>
<feature type="domain" description="Enolpyruvate transferase" evidence="9">
    <location>
        <begin position="11"/>
        <end position="433"/>
    </location>
</feature>
<feature type="binding site" evidence="8">
    <location>
        <position position="98"/>
    </location>
    <ligand>
        <name>phosphoenolpyruvate</name>
        <dbReference type="ChEBI" id="CHEBI:58702"/>
    </ligand>
</feature>
<dbReference type="GO" id="GO:0003866">
    <property type="term" value="F:3-phosphoshikimate 1-carboxyvinyltransferase activity"/>
    <property type="evidence" value="ECO:0007669"/>
    <property type="project" value="UniProtKB-UniRule"/>
</dbReference>
<dbReference type="HAMAP" id="MF_00210">
    <property type="entry name" value="EPSP_synth"/>
    <property type="match status" value="1"/>
</dbReference>
<evidence type="ECO:0000256" key="3">
    <source>
        <dbReference type="ARBA" id="ARBA00022490"/>
    </source>
</evidence>
<evidence type="ECO:0000256" key="2">
    <source>
        <dbReference type="ARBA" id="ARBA00009948"/>
    </source>
</evidence>
<comment type="similarity">
    <text evidence="2 8">Belongs to the EPSP synthase family.</text>
</comment>
<dbReference type="InterPro" id="IPR023193">
    <property type="entry name" value="EPSP_synthase_CS"/>
</dbReference>
<feature type="binding site" evidence="8">
    <location>
        <position position="27"/>
    </location>
    <ligand>
        <name>3-phosphoshikimate</name>
        <dbReference type="ChEBI" id="CHEBI:145989"/>
    </ligand>
</feature>
<dbReference type="SUPFAM" id="SSF55205">
    <property type="entry name" value="EPT/RTPC-like"/>
    <property type="match status" value="1"/>
</dbReference>
<feature type="binding site" evidence="8">
    <location>
        <position position="171"/>
    </location>
    <ligand>
        <name>phosphoenolpyruvate</name>
        <dbReference type="ChEBI" id="CHEBI:58702"/>
    </ligand>
</feature>
<comment type="subcellular location">
    <subcellularLocation>
        <location evidence="8">Cytoplasm</location>
    </subcellularLocation>
</comment>
<feature type="binding site" evidence="8">
    <location>
        <position position="26"/>
    </location>
    <ligand>
        <name>3-phosphoshikimate</name>
        <dbReference type="ChEBI" id="CHEBI:145989"/>
    </ligand>
</feature>
<dbReference type="GO" id="GO:0008652">
    <property type="term" value="P:amino acid biosynthetic process"/>
    <property type="evidence" value="ECO:0007669"/>
    <property type="project" value="UniProtKB-KW"/>
</dbReference>
<dbReference type="PIRSF" id="PIRSF000505">
    <property type="entry name" value="EPSPS"/>
    <property type="match status" value="1"/>
</dbReference>
<keyword evidence="6 8" id="KW-0057">Aromatic amino acid biosynthesis</keyword>
<keyword evidence="5 8" id="KW-0808">Transferase</keyword>
<comment type="function">
    <text evidence="8">Catalyzes the transfer of the enolpyruvyl moiety of phosphoenolpyruvate (PEP) to the 5-hydroxyl of shikimate-3-phosphate (S3P) to produce enolpyruvyl shikimate-3-phosphate and inorganic phosphate.</text>
</comment>
<comment type="caution">
    <text evidence="8">Lacks conserved residue(s) required for the propagation of feature annotation.</text>
</comment>
<feature type="binding site" evidence="8">
    <location>
        <position position="325"/>
    </location>
    <ligand>
        <name>3-phosphoshikimate</name>
        <dbReference type="ChEBI" id="CHEBI:145989"/>
    </ligand>
</feature>
<dbReference type="EMBL" id="CP132938">
    <property type="protein sequence ID" value="XCB20918.1"/>
    <property type="molecule type" value="Genomic_DNA"/>
</dbReference>
<dbReference type="Pfam" id="PF00275">
    <property type="entry name" value="EPSP_synthase"/>
    <property type="match status" value="1"/>
</dbReference>
<evidence type="ECO:0000256" key="5">
    <source>
        <dbReference type="ARBA" id="ARBA00022679"/>
    </source>
</evidence>
<dbReference type="GO" id="GO:0009073">
    <property type="term" value="P:aromatic amino acid family biosynthetic process"/>
    <property type="evidence" value="ECO:0007669"/>
    <property type="project" value="UniProtKB-KW"/>
</dbReference>
<dbReference type="KEGG" id="tgi:RBB81_15155"/>
<dbReference type="PANTHER" id="PTHR21090">
    <property type="entry name" value="AROM/DEHYDROQUINATE SYNTHASE"/>
    <property type="match status" value="1"/>
</dbReference>
<feature type="binding site" evidence="8">
    <location>
        <position position="26"/>
    </location>
    <ligand>
        <name>phosphoenolpyruvate</name>
        <dbReference type="ChEBI" id="CHEBI:58702"/>
    </ligand>
</feature>
<evidence type="ECO:0000256" key="8">
    <source>
        <dbReference type="HAMAP-Rule" id="MF_00210"/>
    </source>
</evidence>
<dbReference type="PANTHER" id="PTHR21090:SF5">
    <property type="entry name" value="PENTAFUNCTIONAL AROM POLYPEPTIDE"/>
    <property type="match status" value="1"/>
</dbReference>
<feature type="binding site" evidence="8">
    <location>
        <position position="126"/>
    </location>
    <ligand>
        <name>phosphoenolpyruvate</name>
        <dbReference type="ChEBI" id="CHEBI:58702"/>
    </ligand>
</feature>
<feature type="binding site" evidence="8">
    <location>
        <position position="169"/>
    </location>
    <ligand>
        <name>3-phosphoshikimate</name>
        <dbReference type="ChEBI" id="CHEBI:145989"/>
    </ligand>
</feature>
<reference evidence="10" key="2">
    <citation type="journal article" date="2024" name="Environ. Microbiol.">
        <title>Genome analysis and description of Tunturibacter gen. nov. expands the diversity of Terriglobia in tundra soils.</title>
        <authorList>
            <person name="Messyasz A."/>
            <person name="Mannisto M.K."/>
            <person name="Kerkhof L.J."/>
            <person name="Haggblom M.M."/>
        </authorList>
    </citation>
    <scope>NUCLEOTIDE SEQUENCE</scope>
    <source>
        <strain evidence="10">M8UP39</strain>
    </source>
</reference>
<name>A0AAU7YWF1_9BACT</name>
<evidence type="ECO:0000256" key="1">
    <source>
        <dbReference type="ARBA" id="ARBA00004811"/>
    </source>
</evidence>
<dbReference type="InterPro" id="IPR006264">
    <property type="entry name" value="EPSP_synthase"/>
</dbReference>
<dbReference type="EC" id="2.5.1.19" evidence="8"/>
<dbReference type="InterPro" id="IPR013792">
    <property type="entry name" value="RNA3'P_cycl/enolpyr_Trfase_a/b"/>
</dbReference>
<feature type="binding site" evidence="8">
    <location>
        <position position="356"/>
    </location>
    <ligand>
        <name>phosphoenolpyruvate</name>
        <dbReference type="ChEBI" id="CHEBI:58702"/>
    </ligand>
</feature>
<keyword evidence="4 8" id="KW-0028">Amino-acid biosynthesis</keyword>
<feature type="binding site" evidence="8">
    <location>
        <position position="171"/>
    </location>
    <ligand>
        <name>3-phosphoshikimate</name>
        <dbReference type="ChEBI" id="CHEBI:145989"/>
    </ligand>
</feature>
<dbReference type="PROSITE" id="PS00885">
    <property type="entry name" value="EPSP_SYNTHASE_2"/>
    <property type="match status" value="1"/>
</dbReference>
<comment type="subunit">
    <text evidence="8">Monomer.</text>
</comment>
<dbReference type="AlphaFoldDB" id="A0AAU7YWF1"/>
<dbReference type="FunFam" id="3.65.10.10:FF:000005">
    <property type="entry name" value="3-phosphoshikimate 1-carboxyvinyltransferase"/>
    <property type="match status" value="1"/>
</dbReference>
<dbReference type="GO" id="GO:0009423">
    <property type="term" value="P:chorismate biosynthetic process"/>
    <property type="evidence" value="ECO:0007669"/>
    <property type="project" value="UniProtKB-UniRule"/>
</dbReference>
<comment type="catalytic activity">
    <reaction evidence="7">
        <text>3-phosphoshikimate + phosphoenolpyruvate = 5-O-(1-carboxyvinyl)-3-phosphoshikimate + phosphate</text>
        <dbReference type="Rhea" id="RHEA:21256"/>
        <dbReference type="ChEBI" id="CHEBI:43474"/>
        <dbReference type="ChEBI" id="CHEBI:57701"/>
        <dbReference type="ChEBI" id="CHEBI:58702"/>
        <dbReference type="ChEBI" id="CHEBI:145989"/>
        <dbReference type="EC" id="2.5.1.19"/>
    </reaction>
    <physiologicalReaction direction="left-to-right" evidence="7">
        <dbReference type="Rhea" id="RHEA:21257"/>
    </physiologicalReaction>
</comment>
<feature type="binding site" evidence="8">
    <location>
        <position position="398"/>
    </location>
    <ligand>
        <name>phosphoenolpyruvate</name>
        <dbReference type="ChEBI" id="CHEBI:58702"/>
    </ligand>
</feature>
<dbReference type="CDD" id="cd01556">
    <property type="entry name" value="EPSP_synthase"/>
    <property type="match status" value="1"/>
</dbReference>
<feature type="binding site" evidence="8">
    <location>
        <position position="352"/>
    </location>
    <ligand>
        <name>3-phosphoshikimate</name>
        <dbReference type="ChEBI" id="CHEBI:145989"/>
    </ligand>
</feature>
<evidence type="ECO:0000313" key="10">
    <source>
        <dbReference type="EMBL" id="XCB20918.1"/>
    </source>
</evidence>
<comment type="pathway">
    <text evidence="1 8">Metabolic intermediate biosynthesis; chorismate biosynthesis; chorismate from D-erythrose 4-phosphate and phosphoenolpyruvate: step 6/7.</text>
</comment>